<keyword evidence="2" id="KW-1185">Reference proteome</keyword>
<organism evidence="1 2">
    <name type="scientific">Pelagibius litoralis</name>
    <dbReference type="NCBI Taxonomy" id="374515"/>
    <lineage>
        <taxon>Bacteria</taxon>
        <taxon>Pseudomonadati</taxon>
        <taxon>Pseudomonadota</taxon>
        <taxon>Alphaproteobacteria</taxon>
        <taxon>Rhodospirillales</taxon>
        <taxon>Rhodovibrionaceae</taxon>
        <taxon>Pelagibius</taxon>
    </lineage>
</organism>
<dbReference type="Proteomes" id="UP000761264">
    <property type="component" value="Unassembled WGS sequence"/>
</dbReference>
<reference evidence="1" key="1">
    <citation type="submission" date="2020-03" db="EMBL/GenBank/DDBJ databases">
        <title>Genome of Pelagibius litoralis DSM 21314T.</title>
        <authorList>
            <person name="Wang G."/>
        </authorList>
    </citation>
    <scope>NUCLEOTIDE SEQUENCE</scope>
    <source>
        <strain evidence="1">DSM 21314</strain>
    </source>
</reference>
<dbReference type="PIRSF" id="PIRSF029033">
    <property type="entry name" value="UCP029033"/>
    <property type="match status" value="1"/>
</dbReference>
<dbReference type="AlphaFoldDB" id="A0A967EY97"/>
<comment type="caution">
    <text evidence="1">The sequence shown here is derived from an EMBL/GenBank/DDBJ whole genome shotgun (WGS) entry which is preliminary data.</text>
</comment>
<dbReference type="EMBL" id="JAAQPH010000009">
    <property type="protein sequence ID" value="NIA69634.1"/>
    <property type="molecule type" value="Genomic_DNA"/>
</dbReference>
<gene>
    <name evidence="1" type="ORF">HBA54_13615</name>
</gene>
<evidence type="ECO:0000313" key="1">
    <source>
        <dbReference type="EMBL" id="NIA69634.1"/>
    </source>
</evidence>
<dbReference type="InterPro" id="IPR007497">
    <property type="entry name" value="SIMPL/DUF541"/>
</dbReference>
<proteinExistence type="predicted"/>
<sequence length="243" mass="26240">MPNNIFGLAAAFALAIGIAVSGWFVGDGFLQGRKADRYVTVKGVAEQEVRADLAVWALRFVATGNDLAAVQQKIAADSTVVRDFLINSGFKTEEIENRDLQVVDRLAQQYRQGEVDSRFIIAQTVALRTADVDRVADTFKRIGELVATGLVLSDENQWAAGPTYIFTGLNALKPAMIAEATKNARAGAEQFAADSGSGVGTIRRANQGVFQILPRDSIPGAQEAKQIHKTVRVVSTIEFSLQN</sequence>
<dbReference type="PANTHER" id="PTHR34387">
    <property type="entry name" value="SLR1258 PROTEIN"/>
    <property type="match status" value="1"/>
</dbReference>
<dbReference type="PANTHER" id="PTHR34387:SF2">
    <property type="entry name" value="SLR1258 PROTEIN"/>
    <property type="match status" value="1"/>
</dbReference>
<accession>A0A967EY97</accession>
<protein>
    <submittedName>
        <fullName evidence="1">SIMPL domain-containing protein</fullName>
    </submittedName>
</protein>
<dbReference type="RefSeq" id="WP_167225414.1">
    <property type="nucleotide sequence ID" value="NZ_JAAQPH010000009.1"/>
</dbReference>
<dbReference type="Pfam" id="PF04402">
    <property type="entry name" value="SIMPL"/>
    <property type="match status" value="1"/>
</dbReference>
<dbReference type="GO" id="GO:0006974">
    <property type="term" value="P:DNA damage response"/>
    <property type="evidence" value="ECO:0007669"/>
    <property type="project" value="TreeGrafter"/>
</dbReference>
<dbReference type="Gene3D" id="3.30.70.2970">
    <property type="entry name" value="Protein of unknown function (DUF541), domain 2"/>
    <property type="match status" value="1"/>
</dbReference>
<dbReference type="Gene3D" id="3.30.110.170">
    <property type="entry name" value="Protein of unknown function (DUF541), domain 1"/>
    <property type="match status" value="1"/>
</dbReference>
<dbReference type="InterPro" id="IPR052022">
    <property type="entry name" value="26kDa_periplasmic_antigen"/>
</dbReference>
<dbReference type="InterPro" id="IPR016907">
    <property type="entry name" value="UCP029033"/>
</dbReference>
<name>A0A967EY97_9PROT</name>
<evidence type="ECO:0000313" key="2">
    <source>
        <dbReference type="Proteomes" id="UP000761264"/>
    </source>
</evidence>